<keyword evidence="3" id="KW-1185">Reference proteome</keyword>
<evidence type="ECO:0000313" key="3">
    <source>
        <dbReference type="Proteomes" id="UP000657574"/>
    </source>
</evidence>
<sequence length="102" mass="10460">MTAAEPGIDWYAEVAADWAAQQHAEDEKGRIPEGGLFVTHCGRWVDGAGLACPQVISHSGLCGPTRTTRTAGADATALTASATARSPANARSTPPAASRRTG</sequence>
<gene>
    <name evidence="2" type="ORF">GCM10010121_082530</name>
</gene>
<protein>
    <submittedName>
        <fullName evidence="2">Uncharacterized protein</fullName>
    </submittedName>
</protein>
<dbReference type="AlphaFoldDB" id="A0A917LD35"/>
<organism evidence="2 3">
    <name type="scientific">Streptomyces brasiliensis</name>
    <dbReference type="NCBI Taxonomy" id="1954"/>
    <lineage>
        <taxon>Bacteria</taxon>
        <taxon>Bacillati</taxon>
        <taxon>Actinomycetota</taxon>
        <taxon>Actinomycetes</taxon>
        <taxon>Kitasatosporales</taxon>
        <taxon>Streptomycetaceae</taxon>
        <taxon>Streptomyces</taxon>
    </lineage>
</organism>
<reference evidence="2" key="1">
    <citation type="journal article" date="2014" name="Int. J. Syst. Evol. Microbiol.">
        <title>Complete genome sequence of Corynebacterium casei LMG S-19264T (=DSM 44701T), isolated from a smear-ripened cheese.</title>
        <authorList>
            <consortium name="US DOE Joint Genome Institute (JGI-PGF)"/>
            <person name="Walter F."/>
            <person name="Albersmeier A."/>
            <person name="Kalinowski J."/>
            <person name="Ruckert C."/>
        </authorList>
    </citation>
    <scope>NUCLEOTIDE SEQUENCE</scope>
    <source>
        <strain evidence="2">JCM 3086</strain>
    </source>
</reference>
<comment type="caution">
    <text evidence="2">The sequence shown here is derived from an EMBL/GenBank/DDBJ whole genome shotgun (WGS) entry which is preliminary data.</text>
</comment>
<dbReference type="EMBL" id="BMQA01000060">
    <property type="protein sequence ID" value="GGJ59306.1"/>
    <property type="molecule type" value="Genomic_DNA"/>
</dbReference>
<evidence type="ECO:0000256" key="1">
    <source>
        <dbReference type="SAM" id="MobiDB-lite"/>
    </source>
</evidence>
<reference evidence="2" key="2">
    <citation type="submission" date="2020-09" db="EMBL/GenBank/DDBJ databases">
        <authorList>
            <person name="Sun Q."/>
            <person name="Ohkuma M."/>
        </authorList>
    </citation>
    <scope>NUCLEOTIDE SEQUENCE</scope>
    <source>
        <strain evidence="2">JCM 3086</strain>
    </source>
</reference>
<evidence type="ECO:0000313" key="2">
    <source>
        <dbReference type="EMBL" id="GGJ59306.1"/>
    </source>
</evidence>
<proteinExistence type="predicted"/>
<feature type="region of interest" description="Disordered" evidence="1">
    <location>
        <begin position="79"/>
        <end position="102"/>
    </location>
</feature>
<accession>A0A917LD35</accession>
<name>A0A917LD35_9ACTN</name>
<dbReference type="Proteomes" id="UP000657574">
    <property type="component" value="Unassembled WGS sequence"/>
</dbReference>